<feature type="domain" description="ABC transporter" evidence="15">
    <location>
        <begin position="538"/>
        <end position="767"/>
    </location>
</feature>
<dbReference type="CDD" id="cd03250">
    <property type="entry name" value="ABCC_MRP_domain1"/>
    <property type="match status" value="1"/>
</dbReference>
<keyword evidence="7" id="KW-0547">Nucleotide-binding</keyword>
<feature type="compositionally biased region" description="Polar residues" evidence="13">
    <location>
        <begin position="773"/>
        <end position="785"/>
    </location>
</feature>
<comment type="catalytic activity">
    <reaction evidence="12">
        <text>ATP + H2O + xenobioticSide 1 = ADP + phosphate + xenobioticSide 2.</text>
        <dbReference type="EC" id="7.6.2.2"/>
    </reaction>
</comment>
<dbReference type="SUPFAM" id="SSF90123">
    <property type="entry name" value="ABC transporter transmembrane region"/>
    <property type="match status" value="1"/>
</dbReference>
<name>A0AAN7QRU4_9MYRT</name>
<dbReference type="Gene3D" id="1.20.1560.10">
    <property type="entry name" value="ABC transporter type 1, transmembrane domain"/>
    <property type="match status" value="1"/>
</dbReference>
<dbReference type="EMBL" id="JAXIOK010000004">
    <property type="protein sequence ID" value="KAK4773643.1"/>
    <property type="molecule type" value="Genomic_DNA"/>
</dbReference>
<proteinExistence type="inferred from homology"/>
<feature type="transmembrane region" description="Helical" evidence="14">
    <location>
        <begin position="95"/>
        <end position="120"/>
    </location>
</feature>
<feature type="transmembrane region" description="Helical" evidence="14">
    <location>
        <begin position="821"/>
        <end position="843"/>
    </location>
</feature>
<keyword evidence="4" id="KW-0813">Transport</keyword>
<feature type="transmembrane region" description="Helical" evidence="14">
    <location>
        <begin position="863"/>
        <end position="883"/>
    </location>
</feature>
<evidence type="ECO:0000256" key="14">
    <source>
        <dbReference type="SAM" id="Phobius"/>
    </source>
</evidence>
<evidence type="ECO:0000256" key="13">
    <source>
        <dbReference type="SAM" id="MobiDB-lite"/>
    </source>
</evidence>
<evidence type="ECO:0000256" key="3">
    <source>
        <dbReference type="ARBA" id="ARBA00012191"/>
    </source>
</evidence>
<dbReference type="InterPro" id="IPR036640">
    <property type="entry name" value="ABC1_TM_sf"/>
</dbReference>
<evidence type="ECO:0000256" key="4">
    <source>
        <dbReference type="ARBA" id="ARBA00022448"/>
    </source>
</evidence>
<dbReference type="Gene3D" id="3.40.50.300">
    <property type="entry name" value="P-loop containing nucleotide triphosphate hydrolases"/>
    <property type="match status" value="1"/>
</dbReference>
<feature type="transmembrane region" description="Helical" evidence="14">
    <location>
        <begin position="352"/>
        <end position="376"/>
    </location>
</feature>
<evidence type="ECO:0000313" key="18">
    <source>
        <dbReference type="Proteomes" id="UP001345219"/>
    </source>
</evidence>
<feature type="transmembrane region" description="Helical" evidence="14">
    <location>
        <begin position="37"/>
        <end position="59"/>
    </location>
</feature>
<dbReference type="CDD" id="cd18598">
    <property type="entry name" value="ABC_6TM_MRP7_D1_like"/>
    <property type="match status" value="1"/>
</dbReference>
<comment type="subcellular location">
    <subcellularLocation>
        <location evidence="1">Membrane</location>
        <topology evidence="1">Multi-pass membrane protein</topology>
    </subcellularLocation>
</comment>
<keyword evidence="10 14" id="KW-1133">Transmembrane helix</keyword>
<dbReference type="Pfam" id="PF00005">
    <property type="entry name" value="ABC_tran"/>
    <property type="match status" value="1"/>
</dbReference>
<dbReference type="PANTHER" id="PTHR24223">
    <property type="entry name" value="ATP-BINDING CASSETTE SUB-FAMILY C"/>
    <property type="match status" value="1"/>
</dbReference>
<feature type="region of interest" description="Disordered" evidence="13">
    <location>
        <begin position="773"/>
        <end position="801"/>
    </location>
</feature>
<evidence type="ECO:0000256" key="8">
    <source>
        <dbReference type="ARBA" id="ARBA00022840"/>
    </source>
</evidence>
<dbReference type="Proteomes" id="UP001345219">
    <property type="component" value="Chromosome 22"/>
</dbReference>
<dbReference type="FunFam" id="3.40.50.300:FF:000997">
    <property type="entry name" value="Multidrug resistance-associated protein 1"/>
    <property type="match status" value="1"/>
</dbReference>
<feature type="transmembrane region" description="Helical" evidence="14">
    <location>
        <begin position="260"/>
        <end position="279"/>
    </location>
</feature>
<evidence type="ECO:0000256" key="5">
    <source>
        <dbReference type="ARBA" id="ARBA00022692"/>
    </source>
</evidence>
<keyword evidence="8" id="KW-0067">ATP-binding</keyword>
<evidence type="ECO:0000259" key="16">
    <source>
        <dbReference type="PROSITE" id="PS50929"/>
    </source>
</evidence>
<dbReference type="PROSITE" id="PS50929">
    <property type="entry name" value="ABC_TM1F"/>
    <property type="match status" value="1"/>
</dbReference>
<sequence length="891" mass="100217">MIYSEKVFLQYPPILGAFISLWDVIILLKGVNHGEPLIYHLWFFRCSRFAVWVIIILLSRSSRCLFMFYDRVLCFWWILKPILVIPLLLKNFTSSGILVCVRESSILLIDVLFGITINIIRIKKEYSKTGSLEESLLSADEDASFPKEPGDTESFWNLMIFKSINIVMNRGVMKQLDFEDLLPLPTDMSPASCHDKLQSCWESHQTQNNSDPLFKALFHAYGWAYIHLGLLKIVNDCLGFTGPLLLNRLIRFLERGSGHLEGFILAVLLGATTIIKSFLDTQYSFHLAKMRLKLRSSIMTAIYQKCLRVGLAERSQFSVGEIQTFMSVDADRTVNLCNSFHDMWSLPLQIGVALYLLYVQVKFAFVAGVAITLLLIPLNKWISELIASATQKMMKQKDERIRRTGELLANIQTLKMYSWELHFSDWLMETRLLEVKHLSTRKYLDAWCVFFWATTPTLFSLSTFGLFTLMGHQLDAATVFTCLALFNTLILPLNSFPWVINGLIDAFISTRRLGGFLCCSEHQYEKSRLPFDTGGMAIIMEDVYSDWSSSKLENEHQNMIINYVTIAIPKGAWVAIVGEVGSGKSSLLNSILGEMRLHGGSIGCAGSVAYVPQVPWIVSGTVRDNILFGKSYDSKRYFDTLRACALDVDISVMAGGDMVFIGEKGANLSGGQRARIALARALYHGSDILMLDDVLSAVDAQVAQWILYNALQGPLMEQRTCILCTHNAQAISRADMVVVMEKGCVMWVGPPADLACSRFSAFSISTHSGTSFQIPEQESCTSSSEVQEETEHPSAAEYTQEMMEEEARREGKVELAVYKKYVSFSGSFISVVIVLSALSMQTSRNGNDLWLSYWVDTTKGGQGAMYSTSFYLVHNVVGSFTIFRSFMSHIL</sequence>
<organism evidence="17 18">
    <name type="scientific">Trapa incisa</name>
    <dbReference type="NCBI Taxonomy" id="236973"/>
    <lineage>
        <taxon>Eukaryota</taxon>
        <taxon>Viridiplantae</taxon>
        <taxon>Streptophyta</taxon>
        <taxon>Embryophyta</taxon>
        <taxon>Tracheophyta</taxon>
        <taxon>Spermatophyta</taxon>
        <taxon>Magnoliopsida</taxon>
        <taxon>eudicotyledons</taxon>
        <taxon>Gunneridae</taxon>
        <taxon>Pentapetalae</taxon>
        <taxon>rosids</taxon>
        <taxon>malvids</taxon>
        <taxon>Myrtales</taxon>
        <taxon>Lythraceae</taxon>
        <taxon>Trapa</taxon>
    </lineage>
</organism>
<dbReference type="SUPFAM" id="SSF52540">
    <property type="entry name" value="P-loop containing nucleoside triphosphate hydrolases"/>
    <property type="match status" value="1"/>
</dbReference>
<dbReference type="InterPro" id="IPR017871">
    <property type="entry name" value="ABC_transporter-like_CS"/>
</dbReference>
<dbReference type="FunFam" id="1.20.1560.10:FF:000037">
    <property type="entry name" value="ATP-binding cassette subfamily C member 10"/>
    <property type="match status" value="1"/>
</dbReference>
<evidence type="ECO:0000256" key="7">
    <source>
        <dbReference type="ARBA" id="ARBA00022741"/>
    </source>
</evidence>
<feature type="transmembrane region" description="Helical" evidence="14">
    <location>
        <begin position="71"/>
        <end position="89"/>
    </location>
</feature>
<dbReference type="AlphaFoldDB" id="A0AAN7QRU4"/>
<dbReference type="PANTHER" id="PTHR24223:SF330">
    <property type="entry name" value="ATP-BINDING CASSETTE SUB-FAMILY C MEMBER 10"/>
    <property type="match status" value="1"/>
</dbReference>
<feature type="transmembrane region" description="Helical" evidence="14">
    <location>
        <begin position="446"/>
        <end position="470"/>
    </location>
</feature>
<evidence type="ECO:0000256" key="9">
    <source>
        <dbReference type="ARBA" id="ARBA00022967"/>
    </source>
</evidence>
<dbReference type="GO" id="GO:0016020">
    <property type="term" value="C:membrane"/>
    <property type="evidence" value="ECO:0007669"/>
    <property type="project" value="UniProtKB-SubCell"/>
</dbReference>
<keyword evidence="9" id="KW-1278">Translocase</keyword>
<protein>
    <recommendedName>
        <fullName evidence="3">ABC-type xenobiotic transporter</fullName>
        <ecNumber evidence="3">7.6.2.2</ecNumber>
    </recommendedName>
</protein>
<evidence type="ECO:0000313" key="17">
    <source>
        <dbReference type="EMBL" id="KAK4773643.1"/>
    </source>
</evidence>
<comment type="caution">
    <text evidence="17">The sequence shown here is derived from an EMBL/GenBank/DDBJ whole genome shotgun (WGS) entry which is preliminary data.</text>
</comment>
<dbReference type="GO" id="GO:0016887">
    <property type="term" value="F:ATP hydrolysis activity"/>
    <property type="evidence" value="ECO:0007669"/>
    <property type="project" value="InterPro"/>
</dbReference>
<feature type="transmembrane region" description="Helical" evidence="14">
    <location>
        <begin position="476"/>
        <end position="504"/>
    </location>
</feature>
<feature type="domain" description="ABC transmembrane type-1" evidence="16">
    <location>
        <begin position="230"/>
        <end position="505"/>
    </location>
</feature>
<dbReference type="Pfam" id="PF00664">
    <property type="entry name" value="ABC_membrane"/>
    <property type="match status" value="1"/>
</dbReference>
<evidence type="ECO:0000256" key="2">
    <source>
        <dbReference type="ARBA" id="ARBA00009726"/>
    </source>
</evidence>
<dbReference type="InterPro" id="IPR011527">
    <property type="entry name" value="ABC1_TM_dom"/>
</dbReference>
<keyword evidence="18" id="KW-1185">Reference proteome</keyword>
<dbReference type="GO" id="GO:0005524">
    <property type="term" value="F:ATP binding"/>
    <property type="evidence" value="ECO:0007669"/>
    <property type="project" value="UniProtKB-KW"/>
</dbReference>
<dbReference type="EC" id="7.6.2.2" evidence="3"/>
<dbReference type="GO" id="GO:0008559">
    <property type="term" value="F:ABC-type xenobiotic transporter activity"/>
    <property type="evidence" value="ECO:0007669"/>
    <property type="project" value="UniProtKB-EC"/>
</dbReference>
<reference evidence="17 18" key="1">
    <citation type="journal article" date="2023" name="Hortic Res">
        <title>Pangenome of water caltrop reveals structural variations and asymmetric subgenome divergence after allopolyploidization.</title>
        <authorList>
            <person name="Zhang X."/>
            <person name="Chen Y."/>
            <person name="Wang L."/>
            <person name="Yuan Y."/>
            <person name="Fang M."/>
            <person name="Shi L."/>
            <person name="Lu R."/>
            <person name="Comes H.P."/>
            <person name="Ma Y."/>
            <person name="Chen Y."/>
            <person name="Huang G."/>
            <person name="Zhou Y."/>
            <person name="Zheng Z."/>
            <person name="Qiu Y."/>
        </authorList>
    </citation>
    <scope>NUCLEOTIDE SEQUENCE [LARGE SCALE GENOMIC DNA]</scope>
    <source>
        <tissue evidence="17">Roots</tissue>
    </source>
</reference>
<evidence type="ECO:0000256" key="12">
    <source>
        <dbReference type="ARBA" id="ARBA00034018"/>
    </source>
</evidence>
<evidence type="ECO:0000259" key="15">
    <source>
        <dbReference type="PROSITE" id="PS50893"/>
    </source>
</evidence>
<keyword evidence="6" id="KW-0677">Repeat</keyword>
<comment type="similarity">
    <text evidence="2">Belongs to the ABC transporter superfamily. ABCC family. Conjugate transporter (TC 3.A.1.208) subfamily.</text>
</comment>
<dbReference type="InterPro" id="IPR003439">
    <property type="entry name" value="ABC_transporter-like_ATP-bd"/>
</dbReference>
<dbReference type="PROSITE" id="PS50893">
    <property type="entry name" value="ABC_TRANSPORTER_2"/>
    <property type="match status" value="1"/>
</dbReference>
<gene>
    <name evidence="17" type="ORF">SAY87_028662</name>
</gene>
<evidence type="ECO:0000256" key="11">
    <source>
        <dbReference type="ARBA" id="ARBA00023136"/>
    </source>
</evidence>
<dbReference type="InterPro" id="IPR003593">
    <property type="entry name" value="AAA+_ATPase"/>
</dbReference>
<dbReference type="InterPro" id="IPR027417">
    <property type="entry name" value="P-loop_NTPase"/>
</dbReference>
<evidence type="ECO:0000256" key="1">
    <source>
        <dbReference type="ARBA" id="ARBA00004141"/>
    </source>
</evidence>
<evidence type="ECO:0000256" key="6">
    <source>
        <dbReference type="ARBA" id="ARBA00022737"/>
    </source>
</evidence>
<dbReference type="PROSITE" id="PS00211">
    <property type="entry name" value="ABC_TRANSPORTER_1"/>
    <property type="match status" value="1"/>
</dbReference>
<evidence type="ECO:0000256" key="10">
    <source>
        <dbReference type="ARBA" id="ARBA00022989"/>
    </source>
</evidence>
<accession>A0AAN7QRU4</accession>
<feature type="transmembrane region" description="Helical" evidence="14">
    <location>
        <begin position="12"/>
        <end position="31"/>
    </location>
</feature>
<keyword evidence="11 14" id="KW-0472">Membrane</keyword>
<keyword evidence="5 14" id="KW-0812">Transmembrane</keyword>
<dbReference type="InterPro" id="IPR050173">
    <property type="entry name" value="ABC_transporter_C-like"/>
</dbReference>
<dbReference type="SMART" id="SM00382">
    <property type="entry name" value="AAA"/>
    <property type="match status" value="1"/>
</dbReference>